<dbReference type="Pfam" id="PF00459">
    <property type="entry name" value="Inositol_P"/>
    <property type="match status" value="1"/>
</dbReference>
<reference evidence="3 4" key="1">
    <citation type="submission" date="2018-09" db="EMBL/GenBank/DDBJ databases">
        <title>Zymobacter palmae IAM14233 (=T109) whole genome analysis.</title>
        <authorList>
            <person name="Yanase H."/>
        </authorList>
    </citation>
    <scope>NUCLEOTIDE SEQUENCE [LARGE SCALE GENOMIC DNA]</scope>
    <source>
        <strain evidence="3 4">IAM14233</strain>
    </source>
</reference>
<evidence type="ECO:0000313" key="3">
    <source>
        <dbReference type="EMBL" id="BBG31099.1"/>
    </source>
</evidence>
<organism evidence="3 4">
    <name type="scientific">Zymobacter palmae</name>
    <dbReference type="NCBI Taxonomy" id="33074"/>
    <lineage>
        <taxon>Bacteria</taxon>
        <taxon>Pseudomonadati</taxon>
        <taxon>Pseudomonadota</taxon>
        <taxon>Gammaproteobacteria</taxon>
        <taxon>Oceanospirillales</taxon>
        <taxon>Halomonadaceae</taxon>
        <taxon>Zymobacter group</taxon>
        <taxon>Zymobacter</taxon>
    </lineage>
</organism>
<dbReference type="PANTHER" id="PTHR20854">
    <property type="entry name" value="INOSITOL MONOPHOSPHATASE"/>
    <property type="match status" value="1"/>
</dbReference>
<sequence length="265" mass="29870">MQPMVEFALRALRGAQDTYYRMREKIEVAREDKTLDTLLEDTARFAEAQIVRSFERGYPLHGISGRFTPYREGTGMGKDFHWKIELQHGYSNLAHSAPGWAISMTCYVKGRAEHAVLISPFTDEEFVVSRGQGTRFNQHRMRTQPVAQIEDTRVAMSLPERWIRARNIEQYQAVTRALAPQVDMIRSSGCPLLDLADFAAGRVDFALAFGLDEYDTHLASLLLKEAGAIVGPLNGSPRIEPETVLMASHQRLFPVLVRQFASIAS</sequence>
<dbReference type="OrthoDB" id="9785695at2"/>
<dbReference type="KEGG" id="zpl:ZBT109_2368"/>
<dbReference type="GO" id="GO:0008934">
    <property type="term" value="F:inositol monophosphate 1-phosphatase activity"/>
    <property type="evidence" value="ECO:0007669"/>
    <property type="project" value="TreeGrafter"/>
</dbReference>
<dbReference type="GO" id="GO:0006020">
    <property type="term" value="P:inositol metabolic process"/>
    <property type="evidence" value="ECO:0007669"/>
    <property type="project" value="TreeGrafter"/>
</dbReference>
<dbReference type="Gene3D" id="3.30.540.10">
    <property type="entry name" value="Fructose-1,6-Bisphosphatase, subunit A, domain 1"/>
    <property type="match status" value="1"/>
</dbReference>
<evidence type="ECO:0000256" key="2">
    <source>
        <dbReference type="PIRSR" id="PIRSR600760-2"/>
    </source>
</evidence>
<keyword evidence="2" id="KW-0479">Metal-binding</keyword>
<keyword evidence="2" id="KW-0460">Magnesium</keyword>
<keyword evidence="4" id="KW-1185">Reference proteome</keyword>
<dbReference type="EMBL" id="AP018933">
    <property type="protein sequence ID" value="BBG31099.1"/>
    <property type="molecule type" value="Genomic_DNA"/>
</dbReference>
<comment type="cofactor">
    <cofactor evidence="2">
        <name>Mg(2+)</name>
        <dbReference type="ChEBI" id="CHEBI:18420"/>
    </cofactor>
</comment>
<proteinExistence type="inferred from homology"/>
<evidence type="ECO:0000256" key="1">
    <source>
        <dbReference type="ARBA" id="ARBA00009759"/>
    </source>
</evidence>
<dbReference type="PRINTS" id="PR00377">
    <property type="entry name" value="IMPHPHTASES"/>
</dbReference>
<accession>A0A348HHJ7</accession>
<protein>
    <submittedName>
        <fullName evidence="3">Inositol-1(Or 4)-monophosphatase</fullName>
    </submittedName>
</protein>
<feature type="binding site" evidence="2">
    <location>
        <position position="215"/>
    </location>
    <ligand>
        <name>Mg(2+)</name>
        <dbReference type="ChEBI" id="CHEBI:18420"/>
        <label>1</label>
        <note>catalytic</note>
    </ligand>
</feature>
<name>A0A348HHJ7_9GAMM</name>
<dbReference type="SUPFAM" id="SSF56655">
    <property type="entry name" value="Carbohydrate phosphatase"/>
    <property type="match status" value="1"/>
</dbReference>
<dbReference type="GO" id="GO:0046872">
    <property type="term" value="F:metal ion binding"/>
    <property type="evidence" value="ECO:0007669"/>
    <property type="project" value="UniProtKB-KW"/>
</dbReference>
<comment type="similarity">
    <text evidence="1">Belongs to the inositol monophosphatase superfamily.</text>
</comment>
<dbReference type="InterPro" id="IPR000760">
    <property type="entry name" value="Inositol_monophosphatase-like"/>
</dbReference>
<dbReference type="STRING" id="1123510.GCA_000620025_01914"/>
<dbReference type="RefSeq" id="WP_027706355.1">
    <property type="nucleotide sequence ID" value="NZ_AP018933.1"/>
</dbReference>
<dbReference type="Gene3D" id="3.40.190.80">
    <property type="match status" value="1"/>
</dbReference>
<dbReference type="PANTHER" id="PTHR20854:SF4">
    <property type="entry name" value="INOSITOL-1-MONOPHOSPHATASE-RELATED"/>
    <property type="match status" value="1"/>
</dbReference>
<dbReference type="GO" id="GO:0007165">
    <property type="term" value="P:signal transduction"/>
    <property type="evidence" value="ECO:0007669"/>
    <property type="project" value="TreeGrafter"/>
</dbReference>
<dbReference type="AlphaFoldDB" id="A0A348HHJ7"/>
<gene>
    <name evidence="3" type="ORF">ZBT109_2368</name>
</gene>
<dbReference type="Proteomes" id="UP000267342">
    <property type="component" value="Chromosome"/>
</dbReference>
<evidence type="ECO:0000313" key="4">
    <source>
        <dbReference type="Proteomes" id="UP000267342"/>
    </source>
</evidence>